<evidence type="ECO:0000256" key="5">
    <source>
        <dbReference type="ARBA" id="ARBA00022723"/>
    </source>
</evidence>
<comment type="similarity">
    <text evidence="7">Belongs to the tRNA nucleotidyltransferase/poly(A) polymerase family.</text>
</comment>
<dbReference type="CDD" id="cd05398">
    <property type="entry name" value="NT_ClassII-CCAase"/>
    <property type="match status" value="1"/>
</dbReference>
<dbReference type="GO" id="GO:0008033">
    <property type="term" value="P:tRNA processing"/>
    <property type="evidence" value="ECO:0007669"/>
    <property type="project" value="UniProtKB-KW"/>
</dbReference>
<evidence type="ECO:0000256" key="1">
    <source>
        <dbReference type="ARBA" id="ARBA00001946"/>
    </source>
</evidence>
<evidence type="ECO:0000259" key="8">
    <source>
        <dbReference type="Pfam" id="PF01743"/>
    </source>
</evidence>
<dbReference type="InterPro" id="IPR002646">
    <property type="entry name" value="PolA_pol_head_dom"/>
</dbReference>
<accession>A0A7T5UG38</accession>
<dbReference type="GO" id="GO:0046872">
    <property type="term" value="F:metal ion binding"/>
    <property type="evidence" value="ECO:0007669"/>
    <property type="project" value="UniProtKB-KW"/>
</dbReference>
<evidence type="ECO:0000256" key="7">
    <source>
        <dbReference type="RuleBase" id="RU003953"/>
    </source>
</evidence>
<dbReference type="PANTHER" id="PTHR46173:SF1">
    <property type="entry name" value="CCA TRNA NUCLEOTIDYLTRANSFERASE 1, MITOCHONDRIAL"/>
    <property type="match status" value="1"/>
</dbReference>
<feature type="domain" description="Poly A polymerase head" evidence="8">
    <location>
        <begin position="36"/>
        <end position="155"/>
    </location>
</feature>
<dbReference type="EMBL" id="CP066681">
    <property type="protein sequence ID" value="QQG35839.1"/>
    <property type="molecule type" value="Genomic_DNA"/>
</dbReference>
<protein>
    <submittedName>
        <fullName evidence="9">CCA tRNA nucleotidyltransferase</fullName>
    </submittedName>
</protein>
<gene>
    <name evidence="9" type="ORF">HYS17_10095</name>
</gene>
<evidence type="ECO:0000256" key="6">
    <source>
        <dbReference type="ARBA" id="ARBA00022842"/>
    </source>
</evidence>
<name>A0A7T5UG38_9BACT</name>
<comment type="cofactor">
    <cofactor evidence="1">
        <name>Mg(2+)</name>
        <dbReference type="ChEBI" id="CHEBI:18420"/>
    </cofactor>
</comment>
<dbReference type="InterPro" id="IPR043519">
    <property type="entry name" value="NT_sf"/>
</dbReference>
<dbReference type="Gene3D" id="1.10.3090.10">
    <property type="entry name" value="cca-adding enzyme, domain 2"/>
    <property type="match status" value="1"/>
</dbReference>
<keyword evidence="2 7" id="KW-0808">Transferase</keyword>
<organism evidence="9 10">
    <name type="scientific">Micavibrio aeruginosavorus</name>
    <dbReference type="NCBI Taxonomy" id="349221"/>
    <lineage>
        <taxon>Bacteria</taxon>
        <taxon>Pseudomonadati</taxon>
        <taxon>Bdellovibrionota</taxon>
        <taxon>Bdellovibrionia</taxon>
        <taxon>Bdellovibrionales</taxon>
        <taxon>Pseudobdellovibrionaceae</taxon>
        <taxon>Micavibrio</taxon>
    </lineage>
</organism>
<proteinExistence type="inferred from homology"/>
<evidence type="ECO:0000256" key="3">
    <source>
        <dbReference type="ARBA" id="ARBA00022694"/>
    </source>
</evidence>
<keyword evidence="7" id="KW-0694">RNA-binding</keyword>
<reference evidence="9 10" key="1">
    <citation type="submission" date="2020-07" db="EMBL/GenBank/DDBJ databases">
        <title>Huge and variable diversity of episymbiotic CPR bacteria and DPANN archaea in groundwater ecosystems.</title>
        <authorList>
            <person name="He C.Y."/>
            <person name="Keren R."/>
            <person name="Whittaker M."/>
            <person name="Farag I.F."/>
            <person name="Doudna J."/>
            <person name="Cate J.H.D."/>
            <person name="Banfield J.F."/>
        </authorList>
    </citation>
    <scope>NUCLEOTIDE SEQUENCE [LARGE SCALE GENOMIC DNA]</scope>
    <source>
        <strain evidence="9">NC_groundwater_70_Ag_B-0.1um_54_66</strain>
    </source>
</reference>
<dbReference type="PANTHER" id="PTHR46173">
    <property type="entry name" value="CCA TRNA NUCLEOTIDYLTRANSFERASE 1, MITOCHONDRIAL"/>
    <property type="match status" value="1"/>
</dbReference>
<dbReference type="GO" id="GO:0000049">
    <property type="term" value="F:tRNA binding"/>
    <property type="evidence" value="ECO:0007669"/>
    <property type="project" value="TreeGrafter"/>
</dbReference>
<evidence type="ECO:0000256" key="2">
    <source>
        <dbReference type="ARBA" id="ARBA00022679"/>
    </source>
</evidence>
<sequence>MRSVKTVELPAWAQTEQAQAVMKALNDEGALQTLYVGGCVRNHLLGVPVSDIDLATVHTPEQAISRLQRAGFGTVPTGIDHGTVTAIAEGLTFEVTSLRRDVSTDGRRAVVAYTDDWVADAQRRDFTINTLLMSQQGQVYDPTGCGLADLEARRVVFVGNPAERIAEDYLRILRFFRFHATYGRGNPDQAGLAACTAGAAGIDTLSRERITQEILKLLALAGAGDTLSVMVKARVAARFYKADLPLDRVIGYFDMQSCNRAVHALARLAVTVAFDHDFIKENFALSNAQILFLKNMASAIEELQVRDRCHIRQSVYAFGNEATAQALLFCFAQGQHETDGDESLLALAKAWRPPAFPLAGADVLASGIKAGPAVGRILAQAEIWWRAADFVPDRAACLAWLQRHVSQQIE</sequence>
<evidence type="ECO:0000256" key="4">
    <source>
        <dbReference type="ARBA" id="ARBA00022695"/>
    </source>
</evidence>
<dbReference type="AlphaFoldDB" id="A0A7T5UG38"/>
<dbReference type="InterPro" id="IPR050264">
    <property type="entry name" value="Bact_CCA-adding_enz_type3_sf"/>
</dbReference>
<keyword evidence="4" id="KW-0548">Nucleotidyltransferase</keyword>
<dbReference type="SUPFAM" id="SSF81301">
    <property type="entry name" value="Nucleotidyltransferase"/>
    <property type="match status" value="1"/>
</dbReference>
<dbReference type="Pfam" id="PF01743">
    <property type="entry name" value="PolyA_pol"/>
    <property type="match status" value="1"/>
</dbReference>
<dbReference type="Proteomes" id="UP000595362">
    <property type="component" value="Chromosome"/>
</dbReference>
<keyword evidence="5" id="KW-0479">Metal-binding</keyword>
<dbReference type="SUPFAM" id="SSF81891">
    <property type="entry name" value="Poly A polymerase C-terminal region-like"/>
    <property type="match status" value="1"/>
</dbReference>
<keyword evidence="3" id="KW-0819">tRNA processing</keyword>
<keyword evidence="6" id="KW-0460">Magnesium</keyword>
<evidence type="ECO:0000313" key="10">
    <source>
        <dbReference type="Proteomes" id="UP000595362"/>
    </source>
</evidence>
<dbReference type="GO" id="GO:0016779">
    <property type="term" value="F:nucleotidyltransferase activity"/>
    <property type="evidence" value="ECO:0007669"/>
    <property type="project" value="UniProtKB-KW"/>
</dbReference>
<evidence type="ECO:0000313" key="9">
    <source>
        <dbReference type="EMBL" id="QQG35839.1"/>
    </source>
</evidence>
<dbReference type="Gene3D" id="3.30.460.10">
    <property type="entry name" value="Beta Polymerase, domain 2"/>
    <property type="match status" value="1"/>
</dbReference>